<keyword evidence="2" id="KW-1185">Reference proteome</keyword>
<dbReference type="Gene3D" id="3.30.70.2590">
    <property type="match status" value="1"/>
</dbReference>
<dbReference type="InterPro" id="IPR038470">
    <property type="entry name" value="Cellsynth_D_sf"/>
</dbReference>
<accession>A0ABZ3D7B4</accession>
<dbReference type="EMBL" id="CP152276">
    <property type="protein sequence ID" value="XAE43669.1"/>
    <property type="molecule type" value="Genomic_DNA"/>
</dbReference>
<proteinExistence type="predicted"/>
<evidence type="ECO:0000313" key="2">
    <source>
        <dbReference type="Proteomes" id="UP001449795"/>
    </source>
</evidence>
<reference evidence="1 2" key="1">
    <citation type="submission" date="2024-04" db="EMBL/GenBank/DDBJ databases">
        <title>Complete genome sequence of Nguyenibacter vanlangesis HBCM-1154, a strain capable of nitrogen fixation, IAA production, and phosphorus solubilization isolated from sugarcane soil.</title>
        <authorList>
            <person name="MY HANH P."/>
        </authorList>
    </citation>
    <scope>NUCLEOTIDE SEQUENCE [LARGE SCALE GENOMIC DNA]</scope>
    <source>
        <strain evidence="1 2">HBCM 1154</strain>
    </source>
</reference>
<protein>
    <submittedName>
        <fullName evidence="1">Cellulose biosynthesis protein BcsD</fullName>
    </submittedName>
</protein>
<organism evidence="1 2">
    <name type="scientific">Nguyenibacter vanlangensis</name>
    <dbReference type="NCBI Taxonomy" id="1216886"/>
    <lineage>
        <taxon>Bacteria</taxon>
        <taxon>Pseudomonadati</taxon>
        <taxon>Pseudomonadota</taxon>
        <taxon>Alphaproteobacteria</taxon>
        <taxon>Acetobacterales</taxon>
        <taxon>Acetobacteraceae</taxon>
        <taxon>Nguyenibacter</taxon>
    </lineage>
</organism>
<dbReference type="PRINTS" id="PR01442">
    <property type="entry name" value="CELLSNTHASED"/>
</dbReference>
<gene>
    <name evidence="1" type="primary">bcsD</name>
    <name evidence="1" type="ORF">AAC691_04275</name>
</gene>
<name>A0ABZ3D7B4_9PROT</name>
<dbReference type="Pfam" id="PF03500">
    <property type="entry name" value="Cellsynth_D"/>
    <property type="match status" value="1"/>
</dbReference>
<dbReference type="RefSeq" id="WP_342629060.1">
    <property type="nucleotide sequence ID" value="NZ_CP152276.1"/>
</dbReference>
<sequence>MSSDMIFFLREFAAGFDAQVGSEARDRFLRQVGASMAGRLTLPPCETVEALELEINAHLALLGWGRATLAVDTARKKLRIRHAGLPRIGSAGAPAGYWLASCLAGLYETWIGRQPDAQPGYGIIWQPDQETADDLLTLEFGAGDHGARRA</sequence>
<evidence type="ECO:0000313" key="1">
    <source>
        <dbReference type="EMBL" id="XAE43669.1"/>
    </source>
</evidence>
<dbReference type="InterPro" id="IPR022798">
    <property type="entry name" value="BcsD_bac"/>
</dbReference>
<dbReference type="Proteomes" id="UP001449795">
    <property type="component" value="Chromosome"/>
</dbReference>